<accession>A0ABW5YHI2</accession>
<gene>
    <name evidence="2" type="ORF">ACFS5J_00415</name>
</gene>
<dbReference type="RefSeq" id="WP_379809918.1">
    <property type="nucleotide sequence ID" value="NZ_JBHUPC010000006.1"/>
</dbReference>
<comment type="caution">
    <text evidence="2">The sequence shown here is derived from an EMBL/GenBank/DDBJ whole genome shotgun (WGS) entry which is preliminary data.</text>
</comment>
<keyword evidence="1" id="KW-1133">Transmembrane helix</keyword>
<name>A0ABW5YHI2_9FLAO</name>
<evidence type="ECO:0000313" key="3">
    <source>
        <dbReference type="Proteomes" id="UP001597534"/>
    </source>
</evidence>
<dbReference type="EMBL" id="JBHUPC010000006">
    <property type="protein sequence ID" value="MFD2890480.1"/>
    <property type="molecule type" value="Genomic_DNA"/>
</dbReference>
<feature type="transmembrane region" description="Helical" evidence="1">
    <location>
        <begin position="13"/>
        <end position="31"/>
    </location>
</feature>
<feature type="transmembrane region" description="Helical" evidence="1">
    <location>
        <begin position="70"/>
        <end position="87"/>
    </location>
</feature>
<organism evidence="2 3">
    <name type="scientific">Flavobacterium chuncheonense</name>
    <dbReference type="NCBI Taxonomy" id="2026653"/>
    <lineage>
        <taxon>Bacteria</taxon>
        <taxon>Pseudomonadati</taxon>
        <taxon>Bacteroidota</taxon>
        <taxon>Flavobacteriia</taxon>
        <taxon>Flavobacteriales</taxon>
        <taxon>Flavobacteriaceae</taxon>
        <taxon>Flavobacterium</taxon>
    </lineage>
</organism>
<keyword evidence="1" id="KW-0812">Transmembrane</keyword>
<keyword evidence="3" id="KW-1185">Reference proteome</keyword>
<evidence type="ECO:0000256" key="1">
    <source>
        <dbReference type="SAM" id="Phobius"/>
    </source>
</evidence>
<feature type="transmembrane region" description="Helical" evidence="1">
    <location>
        <begin position="125"/>
        <end position="146"/>
    </location>
</feature>
<protein>
    <submittedName>
        <fullName evidence="2">Uncharacterized protein</fullName>
    </submittedName>
</protein>
<proteinExistence type="predicted"/>
<feature type="transmembrane region" description="Helical" evidence="1">
    <location>
        <begin position="99"/>
        <end position="119"/>
    </location>
</feature>
<reference evidence="3" key="1">
    <citation type="journal article" date="2019" name="Int. J. Syst. Evol. Microbiol.">
        <title>The Global Catalogue of Microorganisms (GCM) 10K type strain sequencing project: providing services to taxonomists for standard genome sequencing and annotation.</title>
        <authorList>
            <consortium name="The Broad Institute Genomics Platform"/>
            <consortium name="The Broad Institute Genome Sequencing Center for Infectious Disease"/>
            <person name="Wu L."/>
            <person name="Ma J."/>
        </authorList>
    </citation>
    <scope>NUCLEOTIDE SEQUENCE [LARGE SCALE GENOMIC DNA]</scope>
    <source>
        <strain evidence="3">KCTC 22671</strain>
    </source>
</reference>
<sequence>MKTHFLFPNFFKTIGWIILIPSCILSLYVLRTDSVIKILNFNVLAIYYDEILGIKSGFFEIIENNLTDELIVFGLIVGALLVGFSKMKNEDEMITKIRYESLVWSTYFSYGLLLGFNLFFYGPTFYSIIIYNTFTFMLFFIIRFHFMIYKLNKASNDEE</sequence>
<keyword evidence="1" id="KW-0472">Membrane</keyword>
<evidence type="ECO:0000313" key="2">
    <source>
        <dbReference type="EMBL" id="MFD2890480.1"/>
    </source>
</evidence>
<dbReference type="Proteomes" id="UP001597534">
    <property type="component" value="Unassembled WGS sequence"/>
</dbReference>